<reference evidence="1" key="1">
    <citation type="journal article" date="2020" name="Nature">
        <title>Giant virus diversity and host interactions through global metagenomics.</title>
        <authorList>
            <person name="Schulz F."/>
            <person name="Roux S."/>
            <person name="Paez-Espino D."/>
            <person name="Jungbluth S."/>
            <person name="Walsh D.A."/>
            <person name="Denef V.J."/>
            <person name="McMahon K.D."/>
            <person name="Konstantinidis K.T."/>
            <person name="Eloe-Fadrosh E.A."/>
            <person name="Kyrpides N.C."/>
            <person name="Woyke T."/>
        </authorList>
    </citation>
    <scope>NUCLEOTIDE SEQUENCE</scope>
    <source>
        <strain evidence="1">GVMAG-M-3300023179-150</strain>
    </source>
</reference>
<protein>
    <recommendedName>
        <fullName evidence="2">Ankyrin repeat protein</fullName>
    </recommendedName>
</protein>
<organism evidence="1">
    <name type="scientific">viral metagenome</name>
    <dbReference type="NCBI Taxonomy" id="1070528"/>
    <lineage>
        <taxon>unclassified sequences</taxon>
        <taxon>metagenomes</taxon>
        <taxon>organismal metagenomes</taxon>
    </lineage>
</organism>
<sequence length="301" mass="35421">MYFVTTFNNNNEKTLKTGLNTRKLNPDDNYYSNPYLIQYNFCTAKFLIFYPLKYISQIIDDCDKSIQFVIIPHDARVVGVSYKYVRQYRIEIKGCITANKFILSKKYSMSDVKIIEKFKIEIGYNYVTSLCESGKLNILDYLFKHNKITEYHDISLDLASRNDHINILEWWYNSGLPLPLKCSERALELASAKGHVNILEWWKKSGLPLEYDENVLRYASNNKNINVLDWWLNSGLPLKYSEKILNDILVFGGIDVLRWWFNSKLLLKYPEYSQSKLNDASVYDDPNKLSKIVRKMYNGRL</sequence>
<evidence type="ECO:0000313" key="1">
    <source>
        <dbReference type="EMBL" id="QHT25095.1"/>
    </source>
</evidence>
<dbReference type="SUPFAM" id="SSF140860">
    <property type="entry name" value="Pseudo ankyrin repeat-like"/>
    <property type="match status" value="1"/>
</dbReference>
<dbReference type="Gene3D" id="1.25.40.20">
    <property type="entry name" value="Ankyrin repeat-containing domain"/>
    <property type="match status" value="1"/>
</dbReference>
<dbReference type="EMBL" id="MN739755">
    <property type="protein sequence ID" value="QHT25095.1"/>
    <property type="molecule type" value="Genomic_DNA"/>
</dbReference>
<accession>A0A6C0ECJ4</accession>
<name>A0A6C0ECJ4_9ZZZZ</name>
<dbReference type="InterPro" id="IPR036770">
    <property type="entry name" value="Ankyrin_rpt-contain_sf"/>
</dbReference>
<evidence type="ECO:0008006" key="2">
    <source>
        <dbReference type="Google" id="ProtNLM"/>
    </source>
</evidence>
<dbReference type="AlphaFoldDB" id="A0A6C0ECJ4"/>
<proteinExistence type="predicted"/>